<dbReference type="CDD" id="cd00609">
    <property type="entry name" value="AAT_like"/>
    <property type="match status" value="1"/>
</dbReference>
<dbReference type="InterPro" id="IPR004839">
    <property type="entry name" value="Aminotransferase_I/II_large"/>
</dbReference>
<dbReference type="InterPro" id="IPR000796">
    <property type="entry name" value="Asp_trans"/>
</dbReference>
<keyword evidence="4" id="KW-0808">Transferase</keyword>
<reference evidence="7 8" key="1">
    <citation type="submission" date="2021-07" db="EMBL/GenBank/DDBJ databases">
        <title>The draft genome sequence of Sphingomicrobium sp. B8.</title>
        <authorList>
            <person name="Mu L."/>
        </authorList>
    </citation>
    <scope>NUCLEOTIDE SEQUENCE [LARGE SCALE GENOMIC DNA]</scope>
    <source>
        <strain evidence="7 8">B8</strain>
    </source>
</reference>
<evidence type="ECO:0000256" key="4">
    <source>
        <dbReference type="ARBA" id="ARBA00022679"/>
    </source>
</evidence>
<evidence type="ECO:0000256" key="3">
    <source>
        <dbReference type="ARBA" id="ARBA00022576"/>
    </source>
</evidence>
<comment type="cofactor">
    <cofactor evidence="1">
        <name>pyridoxal 5'-phosphate</name>
        <dbReference type="ChEBI" id="CHEBI:597326"/>
    </cofactor>
</comment>
<evidence type="ECO:0000256" key="1">
    <source>
        <dbReference type="ARBA" id="ARBA00001933"/>
    </source>
</evidence>
<evidence type="ECO:0000313" key="8">
    <source>
        <dbReference type="Proteomes" id="UP000698028"/>
    </source>
</evidence>
<dbReference type="Pfam" id="PF00155">
    <property type="entry name" value="Aminotran_1_2"/>
    <property type="match status" value="1"/>
</dbReference>
<proteinExistence type="predicted"/>
<dbReference type="GO" id="GO:0008483">
    <property type="term" value="F:transaminase activity"/>
    <property type="evidence" value="ECO:0007669"/>
    <property type="project" value="UniProtKB-KW"/>
</dbReference>
<protein>
    <submittedName>
        <fullName evidence="7">Aspartate/tyrosine/aromatic aminotransferase</fullName>
    </submittedName>
</protein>
<dbReference type="NCBIfam" id="NF006719">
    <property type="entry name" value="PRK09257.1"/>
    <property type="match status" value="1"/>
</dbReference>
<feature type="domain" description="Aminotransferase class I/classII large" evidence="6">
    <location>
        <begin position="34"/>
        <end position="390"/>
    </location>
</feature>
<organism evidence="7 8">
    <name type="scientific">Sphingomicrobium clamense</name>
    <dbReference type="NCBI Taxonomy" id="2851013"/>
    <lineage>
        <taxon>Bacteria</taxon>
        <taxon>Pseudomonadati</taxon>
        <taxon>Pseudomonadota</taxon>
        <taxon>Alphaproteobacteria</taxon>
        <taxon>Sphingomonadales</taxon>
        <taxon>Sphingomonadaceae</taxon>
        <taxon>Sphingomicrobium</taxon>
    </lineage>
</organism>
<evidence type="ECO:0000256" key="5">
    <source>
        <dbReference type="ARBA" id="ARBA00022898"/>
    </source>
</evidence>
<dbReference type="PANTHER" id="PTHR11879">
    <property type="entry name" value="ASPARTATE AMINOTRANSFERASE"/>
    <property type="match status" value="1"/>
</dbReference>
<accession>A0ABS6V583</accession>
<dbReference type="Proteomes" id="UP000698028">
    <property type="component" value="Unassembled WGS sequence"/>
</dbReference>
<evidence type="ECO:0000256" key="2">
    <source>
        <dbReference type="ARBA" id="ARBA00011738"/>
    </source>
</evidence>
<keyword evidence="3 7" id="KW-0032">Aminotransferase</keyword>
<dbReference type="EMBL" id="JAHVAH010000001">
    <property type="protein sequence ID" value="MBW0144720.1"/>
    <property type="molecule type" value="Genomic_DNA"/>
</dbReference>
<sequence>MTEKTGGLLSGLEAIKPDSLLQLIQMASADTRPNKIDVGVGVYRTSNGATPILSAVKKAEKILWERQETKAYLGMSGDKVYAELLKPIVFGQHADDEGLIGLQTPGGCGALTLGFKLVKAARPDARVLVGTPTWANHQPVIEGAGLKIVEYPYYLKEETRIDFDAMIAAFDAARPGDVALLHGCCHNPTGADLDAGQWAKVRAKCAEKGIIPFVDIAYQGLGDGLDDDAEGLRGLMGACDEVIVAQSCDKNFGVYRDRVGCLFVKAGSDETANIVKSHIMQIAREMWSMPPDHSAAAVRIVLENDDLRAEWLDELSIMRGRIKDLRKRIASKDPRLAYIGEQKGMFSMMPLTPQQVDTLRDEHAIYMADSGRFNVCGMADEDVDRFCDAVLEAMDG</sequence>
<gene>
    <name evidence="7" type="ORF">KTQ36_05355</name>
</gene>
<keyword evidence="8" id="KW-1185">Reference proteome</keyword>
<keyword evidence="5" id="KW-0663">Pyridoxal phosphate</keyword>
<name>A0ABS6V583_9SPHN</name>
<comment type="caution">
    <text evidence="7">The sequence shown here is derived from an EMBL/GenBank/DDBJ whole genome shotgun (WGS) entry which is preliminary data.</text>
</comment>
<evidence type="ECO:0000259" key="6">
    <source>
        <dbReference type="Pfam" id="PF00155"/>
    </source>
</evidence>
<dbReference type="PANTHER" id="PTHR11879:SF22">
    <property type="entry name" value="ASPARTATE AMINOTRANSFERASE, MITOCHONDRIAL"/>
    <property type="match status" value="1"/>
</dbReference>
<comment type="subunit">
    <text evidence="2">Homodimer.</text>
</comment>
<evidence type="ECO:0000313" key="7">
    <source>
        <dbReference type="EMBL" id="MBW0144720.1"/>
    </source>
</evidence>